<feature type="compositionally biased region" description="Basic and acidic residues" evidence="1">
    <location>
        <begin position="19"/>
        <end position="34"/>
    </location>
</feature>
<feature type="region of interest" description="Disordered" evidence="1">
    <location>
        <begin position="128"/>
        <end position="159"/>
    </location>
</feature>
<evidence type="ECO:0000256" key="1">
    <source>
        <dbReference type="SAM" id="MobiDB-lite"/>
    </source>
</evidence>
<dbReference type="AlphaFoldDB" id="A0A6A6S6A5"/>
<feature type="region of interest" description="Disordered" evidence="1">
    <location>
        <begin position="1"/>
        <end position="71"/>
    </location>
</feature>
<evidence type="ECO:0000313" key="2">
    <source>
        <dbReference type="EMBL" id="KAF2643416.1"/>
    </source>
</evidence>
<feature type="compositionally biased region" description="Polar residues" evidence="1">
    <location>
        <begin position="133"/>
        <end position="146"/>
    </location>
</feature>
<feature type="region of interest" description="Disordered" evidence="1">
    <location>
        <begin position="180"/>
        <end position="209"/>
    </location>
</feature>
<protein>
    <submittedName>
        <fullName evidence="2">Uncharacterized protein</fullName>
    </submittedName>
</protein>
<accession>A0A6A6S6A5</accession>
<sequence>MRGSGSGSGEGGVLLESLGDGRRDGRERERERGRQRLAGCWRRMGSSVSRSVAGSTGTAGSAVRSRAVQCSRRAHSYGAGEVVESRRRDSDLAHTILERRRAAQRFTFGPWGLLATARLDYLPRRLQPRPANNAHQMSPRRSSTQRPLHPSTTAPTALPPAPLLLHLRHLRHLPDYSMASERHSPFRRAGPECRPGPLGAPPDMSSDYQ</sequence>
<feature type="compositionally biased region" description="Gly residues" evidence="1">
    <location>
        <begin position="1"/>
        <end position="12"/>
    </location>
</feature>
<dbReference type="EMBL" id="MU006780">
    <property type="protein sequence ID" value="KAF2643416.1"/>
    <property type="molecule type" value="Genomic_DNA"/>
</dbReference>
<evidence type="ECO:0000313" key="3">
    <source>
        <dbReference type="Proteomes" id="UP000799753"/>
    </source>
</evidence>
<gene>
    <name evidence="2" type="ORF">P280DRAFT_252197</name>
</gene>
<keyword evidence="3" id="KW-1185">Reference proteome</keyword>
<name>A0A6A6S6A5_9PLEO</name>
<proteinExistence type="predicted"/>
<feature type="compositionally biased region" description="Polar residues" evidence="1">
    <location>
        <begin position="46"/>
        <end position="59"/>
    </location>
</feature>
<reference evidence="2" key="1">
    <citation type="journal article" date="2020" name="Stud. Mycol.">
        <title>101 Dothideomycetes genomes: a test case for predicting lifestyles and emergence of pathogens.</title>
        <authorList>
            <person name="Haridas S."/>
            <person name="Albert R."/>
            <person name="Binder M."/>
            <person name="Bloem J."/>
            <person name="Labutti K."/>
            <person name="Salamov A."/>
            <person name="Andreopoulos B."/>
            <person name="Baker S."/>
            <person name="Barry K."/>
            <person name="Bills G."/>
            <person name="Bluhm B."/>
            <person name="Cannon C."/>
            <person name="Castanera R."/>
            <person name="Culley D."/>
            <person name="Daum C."/>
            <person name="Ezra D."/>
            <person name="Gonzalez J."/>
            <person name="Henrissat B."/>
            <person name="Kuo A."/>
            <person name="Liang C."/>
            <person name="Lipzen A."/>
            <person name="Lutzoni F."/>
            <person name="Magnuson J."/>
            <person name="Mondo S."/>
            <person name="Nolan M."/>
            <person name="Ohm R."/>
            <person name="Pangilinan J."/>
            <person name="Park H.-J."/>
            <person name="Ramirez L."/>
            <person name="Alfaro M."/>
            <person name="Sun H."/>
            <person name="Tritt A."/>
            <person name="Yoshinaga Y."/>
            <person name="Zwiers L.-H."/>
            <person name="Turgeon B."/>
            <person name="Goodwin S."/>
            <person name="Spatafora J."/>
            <person name="Crous P."/>
            <person name="Grigoriev I."/>
        </authorList>
    </citation>
    <scope>NUCLEOTIDE SEQUENCE</scope>
    <source>
        <strain evidence="2">CBS 473.64</strain>
    </source>
</reference>
<organism evidence="2 3">
    <name type="scientific">Massarina eburnea CBS 473.64</name>
    <dbReference type="NCBI Taxonomy" id="1395130"/>
    <lineage>
        <taxon>Eukaryota</taxon>
        <taxon>Fungi</taxon>
        <taxon>Dikarya</taxon>
        <taxon>Ascomycota</taxon>
        <taxon>Pezizomycotina</taxon>
        <taxon>Dothideomycetes</taxon>
        <taxon>Pleosporomycetidae</taxon>
        <taxon>Pleosporales</taxon>
        <taxon>Massarineae</taxon>
        <taxon>Massarinaceae</taxon>
        <taxon>Massarina</taxon>
    </lineage>
</organism>
<feature type="compositionally biased region" description="Low complexity" evidence="1">
    <location>
        <begin position="147"/>
        <end position="156"/>
    </location>
</feature>
<dbReference type="Proteomes" id="UP000799753">
    <property type="component" value="Unassembled WGS sequence"/>
</dbReference>